<keyword evidence="1" id="KW-0812">Transmembrane</keyword>
<gene>
    <name evidence="2" type="ORF">FFV09_15840</name>
</gene>
<proteinExistence type="predicted"/>
<dbReference type="RefSeq" id="WP_141448730.1">
    <property type="nucleotide sequence ID" value="NZ_CP041217.1"/>
</dbReference>
<evidence type="ECO:0000256" key="1">
    <source>
        <dbReference type="SAM" id="Phobius"/>
    </source>
</evidence>
<protein>
    <recommendedName>
        <fullName evidence="4">DUF4181 domain-containing protein</fullName>
    </recommendedName>
</protein>
<reference evidence="2 3" key="1">
    <citation type="submission" date="2019-06" db="EMBL/GenBank/DDBJ databases">
        <title>Saccharibacillus brassicae sp. nov., an endophytic bacterium isolated from Chinese cabbage seeds (Brassica pekinensis).</title>
        <authorList>
            <person name="Jiang L."/>
            <person name="Lee J."/>
            <person name="Kim S.W."/>
        </authorList>
    </citation>
    <scope>NUCLEOTIDE SEQUENCE [LARGE SCALE GENOMIC DNA]</scope>
    <source>
        <strain evidence="3">KCTC 43072 / ATSA2</strain>
    </source>
</reference>
<feature type="transmembrane region" description="Helical" evidence="1">
    <location>
        <begin position="43"/>
        <end position="61"/>
    </location>
</feature>
<name>A0A4Y6V0J9_SACBS</name>
<evidence type="ECO:0000313" key="2">
    <source>
        <dbReference type="EMBL" id="QDH22186.1"/>
    </source>
</evidence>
<organism evidence="2 3">
    <name type="scientific">Saccharibacillus brassicae</name>
    <dbReference type="NCBI Taxonomy" id="2583377"/>
    <lineage>
        <taxon>Bacteria</taxon>
        <taxon>Bacillati</taxon>
        <taxon>Bacillota</taxon>
        <taxon>Bacilli</taxon>
        <taxon>Bacillales</taxon>
        <taxon>Paenibacillaceae</taxon>
        <taxon>Saccharibacillus</taxon>
    </lineage>
</organism>
<keyword evidence="3" id="KW-1185">Reference proteome</keyword>
<feature type="transmembrane region" description="Helical" evidence="1">
    <location>
        <begin position="96"/>
        <end position="119"/>
    </location>
</feature>
<dbReference type="AlphaFoldDB" id="A0A4Y6V0J9"/>
<keyword evidence="1" id="KW-1133">Transmembrane helix</keyword>
<dbReference type="EMBL" id="CP041217">
    <property type="protein sequence ID" value="QDH22186.1"/>
    <property type="molecule type" value="Genomic_DNA"/>
</dbReference>
<feature type="transmembrane region" description="Helical" evidence="1">
    <location>
        <begin position="67"/>
        <end position="84"/>
    </location>
</feature>
<feature type="transmembrane region" description="Helical" evidence="1">
    <location>
        <begin position="6"/>
        <end position="23"/>
    </location>
</feature>
<evidence type="ECO:0000313" key="3">
    <source>
        <dbReference type="Proteomes" id="UP000316968"/>
    </source>
</evidence>
<dbReference type="KEGG" id="saca:FFV09_15840"/>
<sequence>MDSVFMVFLTVLAIIMVCGEWVLEKWFVPEEAFKNRKSNSPLLDTLGLIALACLFAVLVLFAEDSWALLGVFALVLIQRGYLLYRDWKIVPGSQKHIASLISLGLIVLMLLLYTTWLVVQNDRLNDAAGGGPEAAGAVIVETVAIAGSANERAAIAEPA</sequence>
<accession>A0A4Y6V0J9</accession>
<evidence type="ECO:0008006" key="4">
    <source>
        <dbReference type="Google" id="ProtNLM"/>
    </source>
</evidence>
<dbReference type="Proteomes" id="UP000316968">
    <property type="component" value="Chromosome"/>
</dbReference>
<keyword evidence="1" id="KW-0472">Membrane</keyword>